<dbReference type="PANTHER" id="PTHR41913:SF1">
    <property type="entry name" value="DUF1684 DOMAIN-CONTAINING PROTEIN"/>
    <property type="match status" value="1"/>
</dbReference>
<comment type="caution">
    <text evidence="2">The sequence shown here is derived from an EMBL/GenBank/DDBJ whole genome shotgun (WGS) entry which is preliminary data.</text>
</comment>
<feature type="signal peptide" evidence="1">
    <location>
        <begin position="1"/>
        <end position="23"/>
    </location>
</feature>
<dbReference type="InterPro" id="IPR012467">
    <property type="entry name" value="DUF1684"/>
</dbReference>
<organism evidence="2 3">
    <name type="scientific">Flectobacillus roseus</name>
    <dbReference type="NCBI Taxonomy" id="502259"/>
    <lineage>
        <taxon>Bacteria</taxon>
        <taxon>Pseudomonadati</taxon>
        <taxon>Bacteroidota</taxon>
        <taxon>Cytophagia</taxon>
        <taxon>Cytophagales</taxon>
        <taxon>Flectobacillaceae</taxon>
        <taxon>Flectobacillus</taxon>
    </lineage>
</organism>
<proteinExistence type="predicted"/>
<keyword evidence="1" id="KW-0732">Signal</keyword>
<dbReference type="RefSeq" id="WP_283345713.1">
    <property type="nucleotide sequence ID" value="NZ_JASHIF010000018.1"/>
</dbReference>
<protein>
    <submittedName>
        <fullName evidence="2">DUF1684 domain-containing protein</fullName>
    </submittedName>
</protein>
<gene>
    <name evidence="2" type="ORF">QM524_18545</name>
</gene>
<reference evidence="2 3" key="1">
    <citation type="submission" date="2023-05" db="EMBL/GenBank/DDBJ databases">
        <title>Novel species of genus Flectobacillus isolated from stream in China.</title>
        <authorList>
            <person name="Lu H."/>
        </authorList>
    </citation>
    <scope>NUCLEOTIDE SEQUENCE [LARGE SCALE GENOMIC DNA]</scope>
    <source>
        <strain evidence="2 3">KCTC 42575</strain>
    </source>
</reference>
<sequence>MKKILLAVSTLLSLGFLSSFVETNDNNYEAEVKQWQQKRIEGLKREDGWLNLAGLFWLKEGENTIGGSDKNAINFPKEHSADFVGKVILKEGKISFVAAKGAKVSLDNQEISNAEVFPYQGKPIVLAHQSLRWFIIQRGDKYAIRLRDLESPFLKSFTGIPTFPIDPTWRVRAKFVPTEGRKLKIIDITGRAYEQDSPGKLVFSVNGKEYTLEPTGTPKHLSLVFGDLSNKHETYGAGRFLEVEGPDAEGYTFIDFNKSYNPPCAFTPFATCPLPTKENKLEVAILAGEKRVGEH</sequence>
<feature type="chain" id="PRO_5045250884" evidence="1">
    <location>
        <begin position="24"/>
        <end position="295"/>
    </location>
</feature>
<evidence type="ECO:0000256" key="1">
    <source>
        <dbReference type="SAM" id="SignalP"/>
    </source>
</evidence>
<keyword evidence="3" id="KW-1185">Reference proteome</keyword>
<dbReference type="PANTHER" id="PTHR41913">
    <property type="entry name" value="DUF1684 DOMAIN-CONTAINING PROTEIN"/>
    <property type="match status" value="1"/>
</dbReference>
<dbReference type="Proteomes" id="UP001236507">
    <property type="component" value="Unassembled WGS sequence"/>
</dbReference>
<dbReference type="EMBL" id="JASHIF010000018">
    <property type="protein sequence ID" value="MDI9861224.1"/>
    <property type="molecule type" value="Genomic_DNA"/>
</dbReference>
<accession>A0ABT6YCC0</accession>
<evidence type="ECO:0000313" key="2">
    <source>
        <dbReference type="EMBL" id="MDI9861224.1"/>
    </source>
</evidence>
<evidence type="ECO:0000313" key="3">
    <source>
        <dbReference type="Proteomes" id="UP001236507"/>
    </source>
</evidence>
<dbReference type="Pfam" id="PF07920">
    <property type="entry name" value="DUF1684"/>
    <property type="match status" value="1"/>
</dbReference>
<name>A0ABT6YCC0_9BACT</name>